<dbReference type="PROSITE" id="PS51160">
    <property type="entry name" value="ACYLPHOSPHATASE_3"/>
    <property type="match status" value="1"/>
</dbReference>
<evidence type="ECO:0000256" key="1">
    <source>
        <dbReference type="PROSITE-ProRule" id="PRU00520"/>
    </source>
</evidence>
<organism evidence="4 5">
    <name type="scientific">Drosophila suzukii</name>
    <name type="common">Spotted-wing drosophila fruit fly</name>
    <dbReference type="NCBI Taxonomy" id="28584"/>
    <lineage>
        <taxon>Eukaryota</taxon>
        <taxon>Metazoa</taxon>
        <taxon>Ecdysozoa</taxon>
        <taxon>Arthropoda</taxon>
        <taxon>Hexapoda</taxon>
        <taxon>Insecta</taxon>
        <taxon>Pterygota</taxon>
        <taxon>Neoptera</taxon>
        <taxon>Endopterygota</taxon>
        <taxon>Diptera</taxon>
        <taxon>Brachycera</taxon>
        <taxon>Muscomorpha</taxon>
        <taxon>Ephydroidea</taxon>
        <taxon>Drosophilidae</taxon>
        <taxon>Drosophila</taxon>
        <taxon>Sophophora</taxon>
    </lineage>
</organism>
<dbReference type="Proteomes" id="UP001652628">
    <property type="component" value="Chromosome 2L"/>
</dbReference>
<evidence type="ECO:0000313" key="4">
    <source>
        <dbReference type="Proteomes" id="UP001652628"/>
    </source>
</evidence>
<dbReference type="GeneID" id="108010968"/>
<dbReference type="AlphaFoldDB" id="A0AB39ZAH1"/>
<evidence type="ECO:0000256" key="2">
    <source>
        <dbReference type="SAM" id="MobiDB-lite"/>
    </source>
</evidence>
<protein>
    <recommendedName>
        <fullName evidence="3">Acylphosphatase-like domain-containing protein</fullName>
    </recommendedName>
</protein>
<gene>
    <name evidence="5" type="primary">LOC108010968</name>
</gene>
<evidence type="ECO:0000259" key="3">
    <source>
        <dbReference type="PROSITE" id="PS51160"/>
    </source>
</evidence>
<keyword evidence="4" id="KW-1185">Reference proteome</keyword>
<proteinExistence type="predicted"/>
<name>A0AB39ZAH1_DROSZ</name>
<evidence type="ECO:0000313" key="5">
    <source>
        <dbReference type="RefSeq" id="XP_016931481.3"/>
    </source>
</evidence>
<reference evidence="5" key="1">
    <citation type="submission" date="2025-08" db="UniProtKB">
        <authorList>
            <consortium name="RefSeq"/>
        </authorList>
    </citation>
    <scope>IDENTIFICATION</scope>
</reference>
<comment type="caution">
    <text evidence="1">Lacks conserved residue(s) required for the propagation of feature annotation.</text>
</comment>
<accession>A0AB39ZAH1</accession>
<feature type="compositionally biased region" description="Polar residues" evidence="2">
    <location>
        <begin position="174"/>
        <end position="185"/>
    </location>
</feature>
<sequence length="185" mass="22040">MQRKAKPTLTYKVPINWMFDMNLRVKSEFKLYNLMPGNGFRSRLLRRCHGKEISGYIVFTHGARRAFGVMIGQRKHISEMKDWLLSSCIPEPFANRIKFSSFEINFNPNRESFHVKYTLPKNTKYLGDMDENYFRDKKDMRKPKKRRCKRLGEYADFFDPEFFANSKTPRENFDYTSTKVNSDAT</sequence>
<feature type="domain" description="Acylphosphatase-like" evidence="3">
    <location>
        <begin position="26"/>
        <end position="117"/>
    </location>
</feature>
<feature type="region of interest" description="Disordered" evidence="2">
    <location>
        <begin position="165"/>
        <end position="185"/>
    </location>
</feature>
<dbReference type="RefSeq" id="XP_016931481.3">
    <property type="nucleotide sequence ID" value="XM_017075992.4"/>
</dbReference>
<dbReference type="InterPro" id="IPR001792">
    <property type="entry name" value="Acylphosphatase-like_dom"/>
</dbReference>